<dbReference type="SMART" id="SM00100">
    <property type="entry name" value="cNMP"/>
    <property type="match status" value="1"/>
</dbReference>
<reference evidence="2 3" key="1">
    <citation type="submission" date="2019-11" db="EMBL/GenBank/DDBJ databases">
        <title>Caenimonas koreensis gen. nov., sp. nov., isolated from activated sludge.</title>
        <authorList>
            <person name="Seung H.R."/>
        </authorList>
    </citation>
    <scope>NUCLEOTIDE SEQUENCE [LARGE SCALE GENOMIC DNA]</scope>
    <source>
        <strain evidence="2 3">EMB320</strain>
    </source>
</reference>
<dbReference type="InterPro" id="IPR000595">
    <property type="entry name" value="cNMP-bd_dom"/>
</dbReference>
<dbReference type="RefSeq" id="WP_153586947.1">
    <property type="nucleotide sequence ID" value="NZ_WJBU01000029.1"/>
</dbReference>
<dbReference type="InterPro" id="IPR018490">
    <property type="entry name" value="cNMP-bd_dom_sf"/>
</dbReference>
<organism evidence="2 3">
    <name type="scientific">Caenimonas koreensis DSM 17982</name>
    <dbReference type="NCBI Taxonomy" id="1121255"/>
    <lineage>
        <taxon>Bacteria</taxon>
        <taxon>Pseudomonadati</taxon>
        <taxon>Pseudomonadota</taxon>
        <taxon>Betaproteobacteria</taxon>
        <taxon>Burkholderiales</taxon>
        <taxon>Comamonadaceae</taxon>
        <taxon>Caenimonas</taxon>
    </lineage>
</organism>
<comment type="caution">
    <text evidence="2">The sequence shown here is derived from an EMBL/GenBank/DDBJ whole genome shotgun (WGS) entry which is preliminary data.</text>
</comment>
<keyword evidence="3" id="KW-1185">Reference proteome</keyword>
<gene>
    <name evidence="2" type="ORF">GHT07_20460</name>
</gene>
<dbReference type="OrthoDB" id="190787at2"/>
<dbReference type="Gene3D" id="2.60.120.10">
    <property type="entry name" value="Jelly Rolls"/>
    <property type="match status" value="1"/>
</dbReference>
<dbReference type="Pfam" id="PF00027">
    <property type="entry name" value="cNMP_binding"/>
    <property type="match status" value="1"/>
</dbReference>
<dbReference type="SUPFAM" id="SSF51206">
    <property type="entry name" value="cAMP-binding domain-like"/>
    <property type="match status" value="1"/>
</dbReference>
<accession>A0A844B941</accession>
<evidence type="ECO:0000259" key="1">
    <source>
        <dbReference type="PROSITE" id="PS50042"/>
    </source>
</evidence>
<dbReference type="Proteomes" id="UP000487350">
    <property type="component" value="Unassembled WGS sequence"/>
</dbReference>
<feature type="domain" description="Cyclic nucleotide-binding" evidence="1">
    <location>
        <begin position="34"/>
        <end position="116"/>
    </location>
</feature>
<name>A0A844B941_9BURK</name>
<dbReference type="PROSITE" id="PS50042">
    <property type="entry name" value="CNMP_BINDING_3"/>
    <property type="match status" value="1"/>
</dbReference>
<proteinExistence type="predicted"/>
<dbReference type="EMBL" id="WJBU01000029">
    <property type="protein sequence ID" value="MRD49652.1"/>
    <property type="molecule type" value="Genomic_DNA"/>
</dbReference>
<sequence length="168" mass="18678">MDEFDAIDQHFAAYAAQLMQDPAARFAALRKCSFFEPMPDDWLQRMAQAAQIKTFKSDVSITTQDDEMKAFYVILYGSADAYRNGKIVGTIETGDCFGEGIFFADGNITTSATVIADDKIIAAEFSKRMVEEMHADPAAMISMNKALLLALFKKLKAANHKIEKLMLV</sequence>
<protein>
    <submittedName>
        <fullName evidence="2">Cyclic nucleotide-binding domain-containing protein</fullName>
    </submittedName>
</protein>
<evidence type="ECO:0000313" key="3">
    <source>
        <dbReference type="Proteomes" id="UP000487350"/>
    </source>
</evidence>
<dbReference type="InterPro" id="IPR014710">
    <property type="entry name" value="RmlC-like_jellyroll"/>
</dbReference>
<evidence type="ECO:0000313" key="2">
    <source>
        <dbReference type="EMBL" id="MRD49652.1"/>
    </source>
</evidence>
<dbReference type="CDD" id="cd00038">
    <property type="entry name" value="CAP_ED"/>
    <property type="match status" value="1"/>
</dbReference>
<dbReference type="AlphaFoldDB" id="A0A844B941"/>